<comment type="caution">
    <text evidence="3">The sequence shown here is derived from an EMBL/GenBank/DDBJ whole genome shotgun (WGS) entry which is preliminary data.</text>
</comment>
<gene>
    <name evidence="3" type="ORF">F0357_09570</name>
</gene>
<feature type="compositionally biased region" description="Pro residues" evidence="1">
    <location>
        <begin position="63"/>
        <end position="77"/>
    </location>
</feature>
<reference evidence="3 4" key="1">
    <citation type="submission" date="2019-09" db="EMBL/GenBank/DDBJ databases">
        <title>Segnochrobactrum spirostomi gen. nov., sp. nov., isolated from the ciliate Spirostomum cf. yagiui and description of a novel family, Segnochrobactraceae fam. nov. within the order Rhizobiales of the class Alphaproteobacteria.</title>
        <authorList>
            <person name="Akter S."/>
            <person name="Shazib S.U.A."/>
            <person name="Shin M.K."/>
        </authorList>
    </citation>
    <scope>NUCLEOTIDE SEQUENCE [LARGE SCALE GENOMIC DNA]</scope>
    <source>
        <strain evidence="3 4">Sp-1</strain>
    </source>
</reference>
<proteinExistence type="predicted"/>
<feature type="region of interest" description="Disordered" evidence="1">
    <location>
        <begin position="1"/>
        <end position="101"/>
    </location>
</feature>
<dbReference type="PANTHER" id="PTHR35562:SF2">
    <property type="entry name" value="DNA ENDONUCLEASE SMRA-RELATED"/>
    <property type="match status" value="1"/>
</dbReference>
<keyword evidence="4" id="KW-1185">Reference proteome</keyword>
<dbReference type="PROSITE" id="PS50828">
    <property type="entry name" value="SMR"/>
    <property type="match status" value="1"/>
</dbReference>
<evidence type="ECO:0000313" key="4">
    <source>
        <dbReference type="Proteomes" id="UP000332515"/>
    </source>
</evidence>
<dbReference type="Pfam" id="PF01713">
    <property type="entry name" value="Smr"/>
    <property type="match status" value="1"/>
</dbReference>
<feature type="compositionally biased region" description="Basic residues" evidence="1">
    <location>
        <begin position="28"/>
        <end position="38"/>
    </location>
</feature>
<feature type="compositionally biased region" description="Low complexity" evidence="1">
    <location>
        <begin position="78"/>
        <end position="93"/>
    </location>
</feature>
<evidence type="ECO:0000313" key="3">
    <source>
        <dbReference type="EMBL" id="MQT12891.1"/>
    </source>
</evidence>
<dbReference type="InterPro" id="IPR036063">
    <property type="entry name" value="Smr_dom_sf"/>
</dbReference>
<evidence type="ECO:0000256" key="1">
    <source>
        <dbReference type="SAM" id="MobiDB-lite"/>
    </source>
</evidence>
<dbReference type="SUPFAM" id="SSF160443">
    <property type="entry name" value="SMR domain-like"/>
    <property type="match status" value="1"/>
</dbReference>
<dbReference type="InterPro" id="IPR002625">
    <property type="entry name" value="Smr_dom"/>
</dbReference>
<feature type="compositionally biased region" description="Low complexity" evidence="1">
    <location>
        <begin position="42"/>
        <end position="62"/>
    </location>
</feature>
<dbReference type="PANTHER" id="PTHR35562">
    <property type="entry name" value="DNA ENDONUCLEASE SMRA-RELATED"/>
    <property type="match status" value="1"/>
</dbReference>
<dbReference type="EMBL" id="VWNA01000001">
    <property type="protein sequence ID" value="MQT12891.1"/>
    <property type="molecule type" value="Genomic_DNA"/>
</dbReference>
<feature type="compositionally biased region" description="Basic and acidic residues" evidence="1">
    <location>
        <begin position="16"/>
        <end position="27"/>
    </location>
</feature>
<dbReference type="SMART" id="SM00463">
    <property type="entry name" value="SMR"/>
    <property type="match status" value="1"/>
</dbReference>
<organism evidence="3 4">
    <name type="scientific">Segnochrobactrum spirostomi</name>
    <dbReference type="NCBI Taxonomy" id="2608987"/>
    <lineage>
        <taxon>Bacteria</taxon>
        <taxon>Pseudomonadati</taxon>
        <taxon>Pseudomonadota</taxon>
        <taxon>Alphaproteobacteria</taxon>
        <taxon>Hyphomicrobiales</taxon>
        <taxon>Segnochrobactraceae</taxon>
        <taxon>Segnochrobactrum</taxon>
    </lineage>
</organism>
<accession>A0A6A7Y447</accession>
<sequence>MSRRGRRTLRPEEEELWRRVAESVDRLKPRRSTRRGRAAKNAASQDATSGDAGDASGGSPARAPVPGPAAPPAPVPPRISAAPPGKPAAKSPAPNHPPLAPLERRTVQRLVRGTHAIDDRLDLHGLTQEAAKRRLMDFLHRAQADGLKTVLVITGKGALGTDRFEAGDFTAERGVLRRVVPEWLRMPGARGLVVGFSEAHAAHGGSGALYVRIRRPKTGR</sequence>
<dbReference type="Proteomes" id="UP000332515">
    <property type="component" value="Unassembled WGS sequence"/>
</dbReference>
<dbReference type="Gene3D" id="3.30.1370.110">
    <property type="match status" value="1"/>
</dbReference>
<protein>
    <recommendedName>
        <fullName evidence="2">Smr domain-containing protein</fullName>
    </recommendedName>
</protein>
<feature type="domain" description="Smr" evidence="2">
    <location>
        <begin position="121"/>
        <end position="214"/>
    </location>
</feature>
<evidence type="ECO:0000259" key="2">
    <source>
        <dbReference type="PROSITE" id="PS50828"/>
    </source>
</evidence>
<dbReference type="AlphaFoldDB" id="A0A6A7Y447"/>
<name>A0A6A7Y447_9HYPH</name>